<accession>V9IB31</accession>
<protein>
    <submittedName>
        <fullName evidence="4">Glycine receptor subunit alpha-3</fullName>
    </submittedName>
</protein>
<feature type="transmembrane region" description="Helical" evidence="2">
    <location>
        <begin position="82"/>
        <end position="99"/>
    </location>
</feature>
<reference evidence="4" key="1">
    <citation type="submission" date="2011-11" db="EMBL/GenBank/DDBJ databases">
        <title>Decoding the brain transcriptome of the Eastern honeybee (Apis cerana) based on pyrosequencing.</title>
        <authorList>
            <person name="Sun L."/>
            <person name="Zheng H."/>
            <person name="Wang Y."/>
            <person name="Xie X."/>
            <person name="Zhu Y."/>
            <person name="Gu W."/>
            <person name="Wang S."/>
        </authorList>
    </citation>
    <scope>NUCLEOTIDE SEQUENCE</scope>
    <source>
        <tissue evidence="4">Brain</tissue>
    </source>
</reference>
<dbReference type="EMBL" id="JR038529">
    <property type="protein sequence ID" value="AEY58300.1"/>
    <property type="molecule type" value="mRNA"/>
</dbReference>
<evidence type="ECO:0000256" key="1">
    <source>
        <dbReference type="ARBA" id="ARBA00004141"/>
    </source>
</evidence>
<feature type="transmembrane region" description="Helical" evidence="2">
    <location>
        <begin position="105"/>
        <end position="122"/>
    </location>
</feature>
<proteinExistence type="evidence at transcript level"/>
<dbReference type="SUPFAM" id="SSF90112">
    <property type="entry name" value="Neurotransmitter-gated ion-channel transmembrane pore"/>
    <property type="match status" value="1"/>
</dbReference>
<dbReference type="PANTHER" id="PTHR18945">
    <property type="entry name" value="NEUROTRANSMITTER GATED ION CHANNEL"/>
    <property type="match status" value="1"/>
</dbReference>
<dbReference type="GO" id="GO:0016020">
    <property type="term" value="C:membrane"/>
    <property type="evidence" value="ECO:0007669"/>
    <property type="project" value="UniProtKB-SubCell"/>
</dbReference>
<evidence type="ECO:0000313" key="4">
    <source>
        <dbReference type="EMBL" id="AEY58300.1"/>
    </source>
</evidence>
<dbReference type="Gene3D" id="2.70.170.10">
    <property type="entry name" value="Neurotransmitter-gated ion-channel ligand-binding domain"/>
    <property type="match status" value="1"/>
</dbReference>
<dbReference type="AlphaFoldDB" id="V9IB31"/>
<dbReference type="GO" id="GO:0004888">
    <property type="term" value="F:transmembrane signaling receptor activity"/>
    <property type="evidence" value="ECO:0007669"/>
    <property type="project" value="InterPro"/>
</dbReference>
<feature type="domain" description="Neurotransmitter-gated ion-channel transmembrane" evidence="3">
    <location>
        <begin position="83"/>
        <end position="111"/>
    </location>
</feature>
<dbReference type="InterPro" id="IPR006029">
    <property type="entry name" value="Neurotrans-gated_channel_TM"/>
</dbReference>
<organism evidence="4">
    <name type="scientific">Apis cerana</name>
    <name type="common">Indian honeybee</name>
    <dbReference type="NCBI Taxonomy" id="7461"/>
    <lineage>
        <taxon>Eukaryota</taxon>
        <taxon>Metazoa</taxon>
        <taxon>Ecdysozoa</taxon>
        <taxon>Arthropoda</taxon>
        <taxon>Hexapoda</taxon>
        <taxon>Insecta</taxon>
        <taxon>Pterygota</taxon>
        <taxon>Neoptera</taxon>
        <taxon>Endopterygota</taxon>
        <taxon>Hymenoptera</taxon>
        <taxon>Apocrita</taxon>
        <taxon>Aculeata</taxon>
        <taxon>Apoidea</taxon>
        <taxon>Anthophila</taxon>
        <taxon>Apidae</taxon>
        <taxon>Apis</taxon>
    </lineage>
</organism>
<keyword evidence="2" id="KW-0472">Membrane</keyword>
<dbReference type="InterPro" id="IPR036719">
    <property type="entry name" value="Neuro-gated_channel_TM_sf"/>
</dbReference>
<keyword evidence="2" id="KW-0812">Transmembrane</keyword>
<evidence type="ECO:0000256" key="2">
    <source>
        <dbReference type="SAM" id="Phobius"/>
    </source>
</evidence>
<dbReference type="InterPro" id="IPR036734">
    <property type="entry name" value="Neur_chan_lig-bd_sf"/>
</dbReference>
<gene>
    <name evidence="4" type="ORF">ACCB00840.2</name>
</gene>
<evidence type="ECO:0000259" key="3">
    <source>
        <dbReference type="Pfam" id="PF02932"/>
    </source>
</evidence>
<sequence length="158" mass="18544">MEFLPTGTHNVHDMVLYWDQEPIILANELHLTEYKLVEKWVNTSEVFYTTSQQHYGHFAGNFSSISITFKLAREMGFFMMDYYIPSILIVVISWVSFWLHMDASPPRIVLAMVEFAFVNTIYRRKKTVPLKKVNSKYILKSTLTPKLARKQFQKTLLG</sequence>
<dbReference type="GO" id="GO:0005230">
    <property type="term" value="F:extracellular ligand-gated monoatomic ion channel activity"/>
    <property type="evidence" value="ECO:0007669"/>
    <property type="project" value="InterPro"/>
</dbReference>
<dbReference type="InterPro" id="IPR006201">
    <property type="entry name" value="Neur_channel"/>
</dbReference>
<dbReference type="Pfam" id="PF02932">
    <property type="entry name" value="Neur_chan_memb"/>
    <property type="match status" value="1"/>
</dbReference>
<name>V9IB31_APICE</name>
<dbReference type="Gene3D" id="1.20.58.390">
    <property type="entry name" value="Neurotransmitter-gated ion-channel transmembrane domain"/>
    <property type="match status" value="1"/>
</dbReference>
<dbReference type="InterPro" id="IPR038050">
    <property type="entry name" value="Neuro_actylchol_rec"/>
</dbReference>
<keyword evidence="2" id="KW-1133">Transmembrane helix</keyword>
<keyword evidence="4" id="KW-0675">Receptor</keyword>
<comment type="subcellular location">
    <subcellularLocation>
        <location evidence="1">Membrane</location>
        <topology evidence="1">Multi-pass membrane protein</topology>
    </subcellularLocation>
</comment>